<dbReference type="Gene3D" id="3.40.50.1000">
    <property type="entry name" value="HAD superfamily/HAD-like"/>
    <property type="match status" value="1"/>
</dbReference>
<keyword evidence="3" id="KW-0460">Magnesium</keyword>
<dbReference type="SUPFAM" id="SSF56784">
    <property type="entry name" value="HAD-like"/>
    <property type="match status" value="1"/>
</dbReference>
<dbReference type="CDD" id="cd07505">
    <property type="entry name" value="HAD_BPGM-like"/>
    <property type="match status" value="1"/>
</dbReference>
<dbReference type="InterPro" id="IPR036412">
    <property type="entry name" value="HAD-like_sf"/>
</dbReference>
<dbReference type="InterPro" id="IPR006439">
    <property type="entry name" value="HAD-SF_hydro_IA"/>
</dbReference>
<dbReference type="EMBL" id="CAFBOH010000052">
    <property type="protein sequence ID" value="CAB4977934.1"/>
    <property type="molecule type" value="Genomic_DNA"/>
</dbReference>
<dbReference type="NCBIfam" id="TIGR01549">
    <property type="entry name" value="HAD-SF-IA-v1"/>
    <property type="match status" value="1"/>
</dbReference>
<evidence type="ECO:0000256" key="4">
    <source>
        <dbReference type="ARBA" id="ARBA00023277"/>
    </source>
</evidence>
<dbReference type="EMBL" id="CAFAAW010000010">
    <property type="protein sequence ID" value="CAB4804574.1"/>
    <property type="molecule type" value="Genomic_DNA"/>
</dbReference>
<keyword evidence="2" id="KW-0479">Metal-binding</keyword>
<dbReference type="PANTHER" id="PTHR46193">
    <property type="entry name" value="6-PHOSPHOGLUCONATE PHOSPHATASE"/>
    <property type="match status" value="1"/>
</dbReference>
<dbReference type="SFLD" id="SFLDG01135">
    <property type="entry name" value="C1.5.6:_HAD__Beta-PGM__Phospha"/>
    <property type="match status" value="1"/>
</dbReference>
<dbReference type="Pfam" id="PF13419">
    <property type="entry name" value="HAD_2"/>
    <property type="match status" value="1"/>
</dbReference>
<evidence type="ECO:0000313" key="6">
    <source>
        <dbReference type="EMBL" id="CAB4690693.1"/>
    </source>
</evidence>
<name>A0A6J6CBP8_9ZZZZ</name>
<reference evidence="5" key="1">
    <citation type="submission" date="2020-05" db="EMBL/GenBank/DDBJ databases">
        <authorList>
            <person name="Chiriac C."/>
            <person name="Salcher M."/>
            <person name="Ghai R."/>
            <person name="Kavagutti S V."/>
        </authorList>
    </citation>
    <scope>NUCLEOTIDE SEQUENCE</scope>
</reference>
<organism evidence="5">
    <name type="scientific">freshwater metagenome</name>
    <dbReference type="NCBI Taxonomy" id="449393"/>
    <lineage>
        <taxon>unclassified sequences</taxon>
        <taxon>metagenomes</taxon>
        <taxon>ecological metagenomes</taxon>
    </lineage>
</organism>
<dbReference type="PRINTS" id="PR00413">
    <property type="entry name" value="HADHALOGNASE"/>
</dbReference>
<evidence type="ECO:0000256" key="2">
    <source>
        <dbReference type="ARBA" id="ARBA00022723"/>
    </source>
</evidence>
<dbReference type="SFLD" id="SFLDS00003">
    <property type="entry name" value="Haloacid_Dehalogenase"/>
    <property type="match status" value="1"/>
</dbReference>
<dbReference type="Gene3D" id="1.10.150.240">
    <property type="entry name" value="Putative phosphatase, domain 2"/>
    <property type="match status" value="1"/>
</dbReference>
<dbReference type="EMBL" id="CAEZXU010000005">
    <property type="protein sequence ID" value="CAB4690693.1"/>
    <property type="molecule type" value="Genomic_DNA"/>
</dbReference>
<dbReference type="InterPro" id="IPR023214">
    <property type="entry name" value="HAD_sf"/>
</dbReference>
<sequence>MSAIFFDMDGTLVDSEPLWLQAEVEIMAQVGCVWTAQDQIDCLGGPRAKTEKMMQDKCGNSKPDGYFGEQLDKLMVKKLESDLELIPNALELLNECRNSGLKIGLVTASGSQLMNSVLKRLPRELFDVVVSGDDVKNSKPAPDPYLLAAEKIGVEINHCLVIEDSITGVTSGLSSGAQVIGIPHLVNLPIHENLRVVRSLSDLSLSKILDWYPFLKNATV</sequence>
<dbReference type="EMBL" id="CAEZSY010000004">
    <property type="protein sequence ID" value="CAB4547518.1"/>
    <property type="molecule type" value="Genomic_DNA"/>
</dbReference>
<evidence type="ECO:0000256" key="3">
    <source>
        <dbReference type="ARBA" id="ARBA00022842"/>
    </source>
</evidence>
<comment type="cofactor">
    <cofactor evidence="1">
        <name>Mg(2+)</name>
        <dbReference type="ChEBI" id="CHEBI:18420"/>
    </cofactor>
</comment>
<dbReference type="InterPro" id="IPR041492">
    <property type="entry name" value="HAD_2"/>
</dbReference>
<gene>
    <name evidence="5" type="ORF">UFOPK1509_00075</name>
    <name evidence="6" type="ORF">UFOPK2592_00177</name>
    <name evidence="7" type="ORF">UFOPK3120_00192</name>
    <name evidence="8" type="ORF">UFOPK3935_00536</name>
</gene>
<evidence type="ECO:0000313" key="5">
    <source>
        <dbReference type="EMBL" id="CAB4547518.1"/>
    </source>
</evidence>
<dbReference type="GO" id="GO:0046872">
    <property type="term" value="F:metal ion binding"/>
    <property type="evidence" value="ECO:0007669"/>
    <property type="project" value="UniProtKB-KW"/>
</dbReference>
<evidence type="ECO:0000256" key="1">
    <source>
        <dbReference type="ARBA" id="ARBA00001946"/>
    </source>
</evidence>
<dbReference type="NCBIfam" id="TIGR01509">
    <property type="entry name" value="HAD-SF-IA-v3"/>
    <property type="match status" value="1"/>
</dbReference>
<dbReference type="InterPro" id="IPR023198">
    <property type="entry name" value="PGP-like_dom2"/>
</dbReference>
<evidence type="ECO:0000313" key="8">
    <source>
        <dbReference type="EMBL" id="CAB4977934.1"/>
    </source>
</evidence>
<evidence type="ECO:0000313" key="7">
    <source>
        <dbReference type="EMBL" id="CAB4804574.1"/>
    </source>
</evidence>
<dbReference type="PANTHER" id="PTHR46193:SF18">
    <property type="entry name" value="HEXITOL PHOSPHATASE B"/>
    <property type="match status" value="1"/>
</dbReference>
<dbReference type="AlphaFoldDB" id="A0A6J6CBP8"/>
<keyword evidence="4" id="KW-0119">Carbohydrate metabolism</keyword>
<dbReference type="SFLD" id="SFLDG01129">
    <property type="entry name" value="C1.5:_HAD__Beta-PGM__Phosphata"/>
    <property type="match status" value="1"/>
</dbReference>
<proteinExistence type="predicted"/>
<dbReference type="InterPro" id="IPR051600">
    <property type="entry name" value="Beta-PGM-like"/>
</dbReference>
<protein>
    <submittedName>
        <fullName evidence="5">Unannotated protein</fullName>
    </submittedName>
</protein>
<accession>A0A6J6CBP8</accession>
<dbReference type="GO" id="GO:0003824">
    <property type="term" value="F:catalytic activity"/>
    <property type="evidence" value="ECO:0007669"/>
    <property type="project" value="UniProtKB-ARBA"/>
</dbReference>